<comment type="caution">
    <text evidence="1">The sequence shown here is derived from an EMBL/GenBank/DDBJ whole genome shotgun (WGS) entry which is preliminary data.</text>
</comment>
<dbReference type="Proteomes" id="UP000032047">
    <property type="component" value="Unassembled WGS sequence"/>
</dbReference>
<evidence type="ECO:0000313" key="1">
    <source>
        <dbReference type="EMBL" id="KIP21095.1"/>
    </source>
</evidence>
<dbReference type="EMBL" id="JXTG01000007">
    <property type="protein sequence ID" value="KIP21095.1"/>
    <property type="molecule type" value="Genomic_DNA"/>
</dbReference>
<dbReference type="PATRIC" id="fig|265546.4.peg.1588"/>
<organism evidence="1 2">
    <name type="scientific">Anoxybacillus ayderensis</name>
    <dbReference type="NCBI Taxonomy" id="265546"/>
    <lineage>
        <taxon>Bacteria</taxon>
        <taxon>Bacillati</taxon>
        <taxon>Bacillota</taxon>
        <taxon>Bacilli</taxon>
        <taxon>Bacillales</taxon>
        <taxon>Anoxybacillaceae</taxon>
        <taxon>Anoxybacillus</taxon>
    </lineage>
</organism>
<dbReference type="AlphaFoldDB" id="A0A0D0G6S0"/>
<accession>A0A0D0G6S0</accession>
<keyword evidence="2" id="KW-1185">Reference proteome</keyword>
<evidence type="ECO:0000313" key="2">
    <source>
        <dbReference type="Proteomes" id="UP000032047"/>
    </source>
</evidence>
<name>A0A0D0G6S0_9BACL</name>
<gene>
    <name evidence="1" type="ORF">JV16_01589</name>
</gene>
<dbReference type="RefSeq" id="WP_042535098.1">
    <property type="nucleotide sequence ID" value="NZ_JXTG01000007.1"/>
</dbReference>
<reference evidence="1 2" key="1">
    <citation type="submission" date="2015-01" db="EMBL/GenBank/DDBJ databases">
        <title>Genome sequence of Anoxybacillus ayderensis strain AB04.</title>
        <authorList>
            <person name="Belduz A.O."/>
            <person name="Canakci S."/>
            <person name="Chan K.-G."/>
            <person name="Kahar U.M."/>
            <person name="Yaakob A.S."/>
            <person name="Chan C.S."/>
            <person name="Goh K.M."/>
        </authorList>
    </citation>
    <scope>NUCLEOTIDE SEQUENCE [LARGE SCALE GENOMIC DNA]</scope>
    <source>
        <strain evidence="1 2">AB04</strain>
    </source>
</reference>
<protein>
    <submittedName>
        <fullName evidence="1">Uncharacterized protein</fullName>
    </submittedName>
</protein>
<proteinExistence type="predicted"/>
<sequence>MKHEAPQSTMDDLQQMFERVAISKFAEVKNSFVTYGEALVFVRQQSNDAKWNRNIVREVVWDHVHDMLVREMNEMPMMCQKPNR</sequence>